<keyword evidence="2" id="KW-0732">Signal</keyword>
<feature type="signal peptide" evidence="2">
    <location>
        <begin position="1"/>
        <end position="20"/>
    </location>
</feature>
<keyword evidence="4" id="KW-1185">Reference proteome</keyword>
<evidence type="ECO:0000313" key="3">
    <source>
        <dbReference type="EMBL" id="MCZ8535148.1"/>
    </source>
</evidence>
<feature type="transmembrane region" description="Helical" evidence="1">
    <location>
        <begin position="116"/>
        <end position="133"/>
    </location>
</feature>
<dbReference type="RefSeq" id="WP_269923157.1">
    <property type="nucleotide sequence ID" value="NZ_JAMKBI010000016.1"/>
</dbReference>
<evidence type="ECO:0000256" key="1">
    <source>
        <dbReference type="SAM" id="Phobius"/>
    </source>
</evidence>
<evidence type="ECO:0000256" key="2">
    <source>
        <dbReference type="SAM" id="SignalP"/>
    </source>
</evidence>
<reference evidence="3" key="1">
    <citation type="submission" date="2022-05" db="EMBL/GenBank/DDBJ databases">
        <authorList>
            <person name="Colautti A."/>
            <person name="Iacumin L."/>
        </authorList>
    </citation>
    <scope>NUCLEOTIDE SEQUENCE</scope>
    <source>
        <strain evidence="3">DSM 30747</strain>
    </source>
</reference>
<accession>A0A9X3LBZ1</accession>
<comment type="caution">
    <text evidence="3">The sequence shown here is derived from an EMBL/GenBank/DDBJ whole genome shotgun (WGS) entry which is preliminary data.</text>
</comment>
<gene>
    <name evidence="3" type="ORF">M9R61_17735</name>
</gene>
<keyword evidence="1" id="KW-0812">Transmembrane</keyword>
<name>A0A9X3LBZ1_9BACI</name>
<feature type="chain" id="PRO_5040816420" evidence="2">
    <location>
        <begin position="21"/>
        <end position="138"/>
    </location>
</feature>
<keyword evidence="1" id="KW-0472">Membrane</keyword>
<organism evidence="3 4">
    <name type="scientific">Psychrobacillus psychrodurans</name>
    <dbReference type="NCBI Taxonomy" id="126157"/>
    <lineage>
        <taxon>Bacteria</taxon>
        <taxon>Bacillati</taxon>
        <taxon>Bacillota</taxon>
        <taxon>Bacilli</taxon>
        <taxon>Bacillales</taxon>
        <taxon>Bacillaceae</taxon>
        <taxon>Psychrobacillus</taxon>
    </lineage>
</organism>
<dbReference type="EMBL" id="JAMKBI010000016">
    <property type="protein sequence ID" value="MCZ8535148.1"/>
    <property type="molecule type" value="Genomic_DNA"/>
</dbReference>
<sequence length="138" mass="15815">MKRITFVFLLIILVSSSAQALSWAYPFVVWSGNVYEVTTEEVKEIVISKRIGEVKTKPNDMTGKYYGNASNEYPKGTQYFAISDISTDTAIAVQVNREKYVKAVFVYKATSHWHPFYYFILFIIAVVLFSVLGKKKVY</sequence>
<dbReference type="AlphaFoldDB" id="A0A9X3LBZ1"/>
<protein>
    <submittedName>
        <fullName evidence="3">Uncharacterized protein</fullName>
    </submittedName>
</protein>
<keyword evidence="1" id="KW-1133">Transmembrane helix</keyword>
<dbReference type="Proteomes" id="UP001152172">
    <property type="component" value="Unassembled WGS sequence"/>
</dbReference>
<evidence type="ECO:0000313" key="4">
    <source>
        <dbReference type="Proteomes" id="UP001152172"/>
    </source>
</evidence>
<proteinExistence type="predicted"/>